<dbReference type="Pfam" id="PF13770">
    <property type="entry name" value="DUF4169"/>
    <property type="match status" value="1"/>
</dbReference>
<evidence type="ECO:0000256" key="1">
    <source>
        <dbReference type="SAM" id="MobiDB-lite"/>
    </source>
</evidence>
<feature type="region of interest" description="Disordered" evidence="1">
    <location>
        <begin position="1"/>
        <end position="58"/>
    </location>
</feature>
<feature type="compositionally biased region" description="Basic and acidic residues" evidence="1">
    <location>
        <begin position="33"/>
        <end position="58"/>
    </location>
</feature>
<dbReference type="RefSeq" id="WP_085854879.1">
    <property type="nucleotide sequence ID" value="NZ_FOPF01000008.1"/>
</dbReference>
<dbReference type="STRING" id="315423.SAMN04488020_108175"/>
<keyword evidence="3" id="KW-1185">Reference proteome</keyword>
<dbReference type="EMBL" id="FWFV01000008">
    <property type="protein sequence ID" value="SLN58748.1"/>
    <property type="molecule type" value="Genomic_DNA"/>
</dbReference>
<name>A0A1Y5T9J6_9RHOB</name>
<dbReference type="AlphaFoldDB" id="A0A1Y5T9J6"/>
<feature type="compositionally biased region" description="Basic and acidic residues" evidence="1">
    <location>
        <begin position="15"/>
        <end position="24"/>
    </location>
</feature>
<gene>
    <name evidence="2" type="ORF">PAM7066_02883</name>
</gene>
<evidence type="ECO:0000313" key="3">
    <source>
        <dbReference type="Proteomes" id="UP000193870"/>
    </source>
</evidence>
<dbReference type="Proteomes" id="UP000193870">
    <property type="component" value="Unassembled WGS sequence"/>
</dbReference>
<reference evidence="2 3" key="1">
    <citation type="submission" date="2017-03" db="EMBL/GenBank/DDBJ databases">
        <authorList>
            <person name="Afonso C.L."/>
            <person name="Miller P.J."/>
            <person name="Scott M.A."/>
            <person name="Spackman E."/>
            <person name="Goraichik I."/>
            <person name="Dimitrov K.M."/>
            <person name="Suarez D.L."/>
            <person name="Swayne D.E."/>
        </authorList>
    </citation>
    <scope>NUCLEOTIDE SEQUENCE [LARGE SCALE GENOMIC DNA]</scope>
    <source>
        <strain evidence="2 3">CECT 7066</strain>
    </source>
</reference>
<organism evidence="2 3">
    <name type="scientific">Palleronia marisminoris</name>
    <dbReference type="NCBI Taxonomy" id="315423"/>
    <lineage>
        <taxon>Bacteria</taxon>
        <taxon>Pseudomonadati</taxon>
        <taxon>Pseudomonadota</taxon>
        <taxon>Alphaproteobacteria</taxon>
        <taxon>Rhodobacterales</taxon>
        <taxon>Roseobacteraceae</taxon>
        <taxon>Palleronia</taxon>
    </lineage>
</organism>
<protein>
    <recommendedName>
        <fullName evidence="4">DUF4169 domain-containing protein</fullName>
    </recommendedName>
</protein>
<sequence>MSDPVNLNRARKDRARAEKRREADTNAVKFGRTKAEREAETARAEREAAKLEGHKREE</sequence>
<dbReference type="InterPro" id="IPR025227">
    <property type="entry name" value="DUF4169"/>
</dbReference>
<evidence type="ECO:0008006" key="4">
    <source>
        <dbReference type="Google" id="ProtNLM"/>
    </source>
</evidence>
<accession>A0A1Y5T9J6</accession>
<proteinExistence type="predicted"/>
<evidence type="ECO:0000313" key="2">
    <source>
        <dbReference type="EMBL" id="SLN58748.1"/>
    </source>
</evidence>